<dbReference type="InterPro" id="IPR013525">
    <property type="entry name" value="ABC2_TM"/>
</dbReference>
<keyword evidence="2 5" id="KW-0812">Transmembrane</keyword>
<feature type="domain" description="ABC-2 type transporter transmembrane" evidence="6">
    <location>
        <begin position="98"/>
        <end position="337"/>
    </location>
</feature>
<evidence type="ECO:0000256" key="4">
    <source>
        <dbReference type="ARBA" id="ARBA00023136"/>
    </source>
</evidence>
<evidence type="ECO:0000256" key="2">
    <source>
        <dbReference type="ARBA" id="ARBA00022692"/>
    </source>
</evidence>
<name>A0ABV3NAY0_9ACTO</name>
<reference evidence="7 8" key="1">
    <citation type="submission" date="2024-01" db="EMBL/GenBank/DDBJ databases">
        <title>Genomic analysis and antimicrobial resistance profiles of Trueperella pyogenes isolated from domestic and wild animals.</title>
        <authorList>
            <person name="Magossi G."/>
            <person name="Gzyl K.E."/>
            <person name="Holman D.B."/>
            <person name="Amat S."/>
        </authorList>
    </citation>
    <scope>NUCLEOTIDE SEQUENCE [LARGE SCALE GENOMIC DNA]</scope>
    <source>
        <strain evidence="7 8">1494</strain>
    </source>
</reference>
<feature type="transmembrane region" description="Helical" evidence="5">
    <location>
        <begin position="203"/>
        <end position="227"/>
    </location>
</feature>
<feature type="transmembrane region" description="Helical" evidence="5">
    <location>
        <begin position="155"/>
        <end position="175"/>
    </location>
</feature>
<evidence type="ECO:0000256" key="3">
    <source>
        <dbReference type="ARBA" id="ARBA00022989"/>
    </source>
</evidence>
<dbReference type="PANTHER" id="PTHR43077">
    <property type="entry name" value="TRANSPORT PERMEASE YVFS-RELATED"/>
    <property type="match status" value="1"/>
</dbReference>
<evidence type="ECO:0000259" key="6">
    <source>
        <dbReference type="Pfam" id="PF12698"/>
    </source>
</evidence>
<accession>A0ABV3NAY0</accession>
<sequence>MLAIITKELRNIKENLPFNAATILSPLLFLFAFTVMVSGGITLPAGNTPPVTQSPFLQSVSDFRAPDGTPYLALHPDAPNLDRYDIVVEPHIESTGISGQINHVITDVNANMTKNYANRLTGAIVDYIDQHVRAGTVSVTETTRYPTDIPWDASFAVNTLIFGAMLAGFLFGQLAMTSEWENRTTALLALAPRSPASLAGGKIVAAFVKAVVSGGVLVGVVALLTPIPIPHPWVLTGTLALMCATFAAVGLILGLAVRSVMTAFLLSLVFSLSLWVAGGGFGDLSYFDATTQLIGSLNPATYALDAVRYSYFGGVLNPLALPLLTLGTCVLLVTAVTAFSR</sequence>
<evidence type="ECO:0000256" key="5">
    <source>
        <dbReference type="SAM" id="Phobius"/>
    </source>
</evidence>
<dbReference type="Proteomes" id="UP001555100">
    <property type="component" value="Unassembled WGS sequence"/>
</dbReference>
<evidence type="ECO:0000313" key="8">
    <source>
        <dbReference type="Proteomes" id="UP001555100"/>
    </source>
</evidence>
<keyword evidence="4 5" id="KW-0472">Membrane</keyword>
<keyword evidence="3 5" id="KW-1133">Transmembrane helix</keyword>
<gene>
    <name evidence="7" type="ORF">V3M73_04975</name>
</gene>
<organism evidence="7 8">
    <name type="scientific">Trueperella pyogenes</name>
    <dbReference type="NCBI Taxonomy" id="1661"/>
    <lineage>
        <taxon>Bacteria</taxon>
        <taxon>Bacillati</taxon>
        <taxon>Actinomycetota</taxon>
        <taxon>Actinomycetes</taxon>
        <taxon>Actinomycetales</taxon>
        <taxon>Actinomycetaceae</taxon>
        <taxon>Trueperella</taxon>
    </lineage>
</organism>
<feature type="transmembrane region" description="Helical" evidence="5">
    <location>
        <begin position="233"/>
        <end position="256"/>
    </location>
</feature>
<proteinExistence type="predicted"/>
<feature type="transmembrane region" description="Helical" evidence="5">
    <location>
        <begin position="319"/>
        <end position="339"/>
    </location>
</feature>
<protein>
    <submittedName>
        <fullName evidence="7">ABC transporter permease</fullName>
    </submittedName>
</protein>
<feature type="transmembrane region" description="Helical" evidence="5">
    <location>
        <begin position="263"/>
        <end position="281"/>
    </location>
</feature>
<comment type="subcellular location">
    <subcellularLocation>
        <location evidence="1">Membrane</location>
        <topology evidence="1">Multi-pass membrane protein</topology>
    </subcellularLocation>
</comment>
<keyword evidence="8" id="KW-1185">Reference proteome</keyword>
<dbReference type="InterPro" id="IPR051328">
    <property type="entry name" value="T7SS_ABC-Transporter"/>
</dbReference>
<dbReference type="Pfam" id="PF12698">
    <property type="entry name" value="ABC2_membrane_3"/>
    <property type="match status" value="1"/>
</dbReference>
<dbReference type="PANTHER" id="PTHR43077:SF10">
    <property type="entry name" value="TRANSPORT PERMEASE PROTEIN"/>
    <property type="match status" value="1"/>
</dbReference>
<evidence type="ECO:0000313" key="7">
    <source>
        <dbReference type="EMBL" id="MEW6954372.1"/>
    </source>
</evidence>
<feature type="transmembrane region" description="Helical" evidence="5">
    <location>
        <begin position="21"/>
        <end position="41"/>
    </location>
</feature>
<dbReference type="RefSeq" id="WP_367208731.1">
    <property type="nucleotide sequence ID" value="NZ_JBAGMF010000013.1"/>
</dbReference>
<evidence type="ECO:0000256" key="1">
    <source>
        <dbReference type="ARBA" id="ARBA00004141"/>
    </source>
</evidence>
<comment type="caution">
    <text evidence="7">The sequence shown here is derived from an EMBL/GenBank/DDBJ whole genome shotgun (WGS) entry which is preliminary data.</text>
</comment>
<dbReference type="EMBL" id="JBAGNM010000003">
    <property type="protein sequence ID" value="MEW6954372.1"/>
    <property type="molecule type" value="Genomic_DNA"/>
</dbReference>